<evidence type="ECO:0000256" key="10">
    <source>
        <dbReference type="RuleBase" id="RU361168"/>
    </source>
</evidence>
<sequence>MPSRLRASLPCLTAAALLALALCPAPAAAGPTATGDTPLALTPPMGWNNWAHYMCEIDEATVVANADALVSSGLAAKGYDTVTVDDCWMEKSRDAQGNLVVDTAKFPHGMAWLGAYLHGKGLKFGIYEDAGSLTCERYPGSGAPEGGGADHYARDARQFASWNVDYVKMDGCNLWVPPGRTKEEAYRDAYNSVARALRDSGRPMVLSASAPAYFQQGEWGGSDWHKVLDWVGETGQLWREGRDIKVYKPSSPATSRWSSVLGNYGYNRWLGRYAGPGNWNDPDFLIAGAPGLTDAESRSQVGLWAMMAAPFILSSEVSELTPGGLAALGNTRLIALDQDPMGRQGAVVSSNATFDVLVRPLANGDRAVAVLNRSAAARDVSVPLADIGLRACTVDAEDLWSGRTEEVSDALTGRLAAHDTALWRLTPHGCAEAVPTGQLNGLGAACADGANTTGVGAVVLAGCTAGGDQRWTLGGGGRVRLDGKCLTAGGGAAVELAECAPGRQAGQSWHHRRDGALVEETSGQCLTAPAAPATADAVAERLRLAPCGDHRADQAWSLPV</sequence>
<evidence type="ECO:0000256" key="3">
    <source>
        <dbReference type="ARBA" id="ARBA00009743"/>
    </source>
</evidence>
<evidence type="ECO:0000256" key="4">
    <source>
        <dbReference type="ARBA" id="ARBA00022525"/>
    </source>
</evidence>
<evidence type="ECO:0000313" key="12">
    <source>
        <dbReference type="Proteomes" id="UP000231791"/>
    </source>
</evidence>
<evidence type="ECO:0000256" key="5">
    <source>
        <dbReference type="ARBA" id="ARBA00022729"/>
    </source>
</evidence>
<keyword evidence="7 10" id="KW-0378">Hydrolase</keyword>
<comment type="catalytic activity">
    <reaction evidence="10">
        <text>Hydrolysis of terminal, non-reducing alpha-D-galactose residues in alpha-D-galactosides, including galactose oligosaccharides, galactomannans and galactolipids.</text>
        <dbReference type="EC" id="3.2.1.22"/>
    </reaction>
</comment>
<name>A0A2K8P950_STRLA</name>
<dbReference type="PANTHER" id="PTHR11452">
    <property type="entry name" value="ALPHA-GALACTOSIDASE/ALPHA-N-ACETYLGALACTOSAMINIDASE"/>
    <property type="match status" value="1"/>
</dbReference>
<dbReference type="GeneID" id="49382470"/>
<dbReference type="SUPFAM" id="SSF51011">
    <property type="entry name" value="Glycosyl hydrolase domain"/>
    <property type="match status" value="1"/>
</dbReference>
<dbReference type="PROSITE" id="PS50231">
    <property type="entry name" value="RICIN_B_LECTIN"/>
    <property type="match status" value="1"/>
</dbReference>
<evidence type="ECO:0000256" key="7">
    <source>
        <dbReference type="ARBA" id="ARBA00022801"/>
    </source>
</evidence>
<dbReference type="PRINTS" id="PR00740">
    <property type="entry name" value="GLHYDRLASE27"/>
</dbReference>
<dbReference type="InterPro" id="IPR000111">
    <property type="entry name" value="Glyco_hydro_27/36_CS"/>
</dbReference>
<dbReference type="Proteomes" id="UP000231791">
    <property type="component" value="Chromosome"/>
</dbReference>
<dbReference type="InterPro" id="IPR035992">
    <property type="entry name" value="Ricin_B-like_lectins"/>
</dbReference>
<keyword evidence="10" id="KW-1015">Disulfide bond</keyword>
<dbReference type="CDD" id="cd14792">
    <property type="entry name" value="GH27"/>
    <property type="match status" value="1"/>
</dbReference>
<keyword evidence="8" id="KW-0325">Glycoprotein</keyword>
<keyword evidence="6" id="KW-0430">Lectin</keyword>
<dbReference type="Pfam" id="PF17801">
    <property type="entry name" value="Melibiase_C"/>
    <property type="match status" value="1"/>
</dbReference>
<protein>
    <recommendedName>
        <fullName evidence="10">Alpha-galactosidase</fullName>
        <ecNumber evidence="10">3.2.1.22</ecNumber>
    </recommendedName>
    <alternativeName>
        <fullName evidence="10">Melibiase</fullName>
    </alternativeName>
</protein>
<dbReference type="InterPro" id="IPR000772">
    <property type="entry name" value="Ricin_B_lectin"/>
</dbReference>
<dbReference type="PANTHER" id="PTHR11452:SF91">
    <property type="entry name" value="ALPHA-GALACTOSIDASE A-RELATED"/>
    <property type="match status" value="1"/>
</dbReference>
<reference evidence="11 12" key="1">
    <citation type="submission" date="2017-11" db="EMBL/GenBank/DDBJ databases">
        <title>Complete genome sequence of Streptomyces lavendulae subsp. lavendulae CCM 3239 (formerly 'Streptomyces aureofaciens CCM 3239'), the producer of the angucycline-type antibiotic auricin.</title>
        <authorList>
            <person name="Busche T."/>
            <person name="Novakova R."/>
            <person name="Al'Dilaimi A."/>
            <person name="Homerova D."/>
            <person name="Feckova L."/>
            <person name="Rezuchova B."/>
            <person name="Mingyar E."/>
            <person name="Csolleiova D."/>
            <person name="Bekeova C."/>
            <person name="Winkler A."/>
            <person name="Sevcikova B."/>
            <person name="Kalinowski J."/>
            <person name="Kormanec J."/>
            <person name="Ruckert C."/>
        </authorList>
    </citation>
    <scope>NUCLEOTIDE SEQUENCE [LARGE SCALE GENOMIC DNA]</scope>
    <source>
        <strain evidence="11 12">CCM 3239</strain>
    </source>
</reference>
<proteinExistence type="inferred from homology"/>
<dbReference type="SMART" id="SM00458">
    <property type="entry name" value="RICIN"/>
    <property type="match status" value="1"/>
</dbReference>
<evidence type="ECO:0000256" key="9">
    <source>
        <dbReference type="ARBA" id="ARBA00023295"/>
    </source>
</evidence>
<dbReference type="Pfam" id="PF00652">
    <property type="entry name" value="Ricin_B_lectin"/>
    <property type="match status" value="1"/>
</dbReference>
<evidence type="ECO:0000256" key="8">
    <source>
        <dbReference type="ARBA" id="ARBA00023180"/>
    </source>
</evidence>
<keyword evidence="12" id="KW-1185">Reference proteome</keyword>
<dbReference type="RefSeq" id="WP_234333340.1">
    <property type="nucleotide sequence ID" value="NZ_CP024985.1"/>
</dbReference>
<dbReference type="Gene3D" id="2.60.40.1180">
    <property type="entry name" value="Golgi alpha-mannosidase II"/>
    <property type="match status" value="1"/>
</dbReference>
<dbReference type="Gene3D" id="3.20.20.70">
    <property type="entry name" value="Aldolase class I"/>
    <property type="match status" value="1"/>
</dbReference>
<dbReference type="PROSITE" id="PS00512">
    <property type="entry name" value="ALPHA_GALACTOSIDASE"/>
    <property type="match status" value="1"/>
</dbReference>
<dbReference type="InterPro" id="IPR041233">
    <property type="entry name" value="Melibiase_C"/>
</dbReference>
<dbReference type="InterPro" id="IPR013785">
    <property type="entry name" value="Aldolase_TIM"/>
</dbReference>
<dbReference type="AlphaFoldDB" id="A0A2K8P950"/>
<dbReference type="Gene3D" id="2.80.10.50">
    <property type="match status" value="1"/>
</dbReference>
<dbReference type="InterPro" id="IPR017853">
    <property type="entry name" value="GH"/>
</dbReference>
<dbReference type="GO" id="GO:0005576">
    <property type="term" value="C:extracellular region"/>
    <property type="evidence" value="ECO:0007669"/>
    <property type="project" value="UniProtKB-SubCell"/>
</dbReference>
<comment type="similarity">
    <text evidence="3 10">Belongs to the glycosyl hydrolase 27 family.</text>
</comment>
<comment type="subcellular location">
    <subcellularLocation>
        <location evidence="2">Secreted</location>
    </subcellularLocation>
</comment>
<dbReference type="GO" id="GO:0004557">
    <property type="term" value="F:alpha-galactosidase activity"/>
    <property type="evidence" value="ECO:0007669"/>
    <property type="project" value="UniProtKB-EC"/>
</dbReference>
<dbReference type="EC" id="3.2.1.22" evidence="10"/>
<evidence type="ECO:0000256" key="6">
    <source>
        <dbReference type="ARBA" id="ARBA00022734"/>
    </source>
</evidence>
<keyword evidence="5" id="KW-0732">Signal</keyword>
<dbReference type="InterPro" id="IPR013780">
    <property type="entry name" value="Glyco_hydro_b"/>
</dbReference>
<accession>A0A2K8P950</accession>
<dbReference type="InterPro" id="IPR002241">
    <property type="entry name" value="Glyco_hydro_27"/>
</dbReference>
<dbReference type="SUPFAM" id="SSF51445">
    <property type="entry name" value="(Trans)glycosidases"/>
    <property type="match status" value="1"/>
</dbReference>
<dbReference type="GO" id="GO:0030246">
    <property type="term" value="F:carbohydrate binding"/>
    <property type="evidence" value="ECO:0007669"/>
    <property type="project" value="UniProtKB-KW"/>
</dbReference>
<evidence type="ECO:0000256" key="2">
    <source>
        <dbReference type="ARBA" id="ARBA00004613"/>
    </source>
</evidence>
<dbReference type="KEGG" id="slx:SLAV_06795"/>
<comment type="function">
    <text evidence="1">Hydrolyzes a variety of simple alpha-D-galactoside as well as more complex molecules such as oligosaccharides and polysaccharides.</text>
</comment>
<evidence type="ECO:0000256" key="1">
    <source>
        <dbReference type="ARBA" id="ARBA00003969"/>
    </source>
</evidence>
<organism evidence="11 12">
    <name type="scientific">Streptomyces lavendulae subsp. lavendulae</name>
    <dbReference type="NCBI Taxonomy" id="58340"/>
    <lineage>
        <taxon>Bacteria</taxon>
        <taxon>Bacillati</taxon>
        <taxon>Actinomycetota</taxon>
        <taxon>Actinomycetes</taxon>
        <taxon>Kitasatosporales</taxon>
        <taxon>Streptomycetaceae</taxon>
        <taxon>Streptomyces</taxon>
    </lineage>
</organism>
<dbReference type="GO" id="GO:0005975">
    <property type="term" value="P:carbohydrate metabolic process"/>
    <property type="evidence" value="ECO:0007669"/>
    <property type="project" value="InterPro"/>
</dbReference>
<dbReference type="EMBL" id="CP024985">
    <property type="protein sequence ID" value="ATZ23264.1"/>
    <property type="molecule type" value="Genomic_DNA"/>
</dbReference>
<dbReference type="Pfam" id="PF16499">
    <property type="entry name" value="Melibiase_2"/>
    <property type="match status" value="1"/>
</dbReference>
<gene>
    <name evidence="11" type="primary">agaA</name>
    <name evidence="11" type="ORF">SLAV_06795</name>
</gene>
<dbReference type="SUPFAM" id="SSF50370">
    <property type="entry name" value="Ricin B-like lectins"/>
    <property type="match status" value="1"/>
</dbReference>
<keyword evidence="9 10" id="KW-0326">Glycosidase</keyword>
<keyword evidence="4" id="KW-0964">Secreted</keyword>
<evidence type="ECO:0000313" key="11">
    <source>
        <dbReference type="EMBL" id="ATZ23264.1"/>
    </source>
</evidence>